<gene>
    <name evidence="1" type="ORF">N656DRAFT_773483</name>
</gene>
<keyword evidence="2" id="KW-1185">Reference proteome</keyword>
<dbReference type="AlphaFoldDB" id="A0AAN6YYF5"/>
<accession>A0AAN6YYF5</accession>
<comment type="caution">
    <text evidence="1">The sequence shown here is derived from an EMBL/GenBank/DDBJ whole genome shotgun (WGS) entry which is preliminary data.</text>
</comment>
<organism evidence="1 2">
    <name type="scientific">Canariomyces notabilis</name>
    <dbReference type="NCBI Taxonomy" id="2074819"/>
    <lineage>
        <taxon>Eukaryota</taxon>
        <taxon>Fungi</taxon>
        <taxon>Dikarya</taxon>
        <taxon>Ascomycota</taxon>
        <taxon>Pezizomycotina</taxon>
        <taxon>Sordariomycetes</taxon>
        <taxon>Sordariomycetidae</taxon>
        <taxon>Sordariales</taxon>
        <taxon>Chaetomiaceae</taxon>
        <taxon>Canariomyces</taxon>
    </lineage>
</organism>
<reference evidence="1" key="1">
    <citation type="journal article" date="2023" name="Mol. Phylogenet. Evol.">
        <title>Genome-scale phylogeny and comparative genomics of the fungal order Sordariales.</title>
        <authorList>
            <person name="Hensen N."/>
            <person name="Bonometti L."/>
            <person name="Westerberg I."/>
            <person name="Brannstrom I.O."/>
            <person name="Guillou S."/>
            <person name="Cros-Aarteil S."/>
            <person name="Calhoun S."/>
            <person name="Haridas S."/>
            <person name="Kuo A."/>
            <person name="Mondo S."/>
            <person name="Pangilinan J."/>
            <person name="Riley R."/>
            <person name="LaButti K."/>
            <person name="Andreopoulos B."/>
            <person name="Lipzen A."/>
            <person name="Chen C."/>
            <person name="Yan M."/>
            <person name="Daum C."/>
            <person name="Ng V."/>
            <person name="Clum A."/>
            <person name="Steindorff A."/>
            <person name="Ohm R.A."/>
            <person name="Martin F."/>
            <person name="Silar P."/>
            <person name="Natvig D.O."/>
            <person name="Lalanne C."/>
            <person name="Gautier V."/>
            <person name="Ament-Velasquez S.L."/>
            <person name="Kruys A."/>
            <person name="Hutchinson M.I."/>
            <person name="Powell A.J."/>
            <person name="Barry K."/>
            <person name="Miller A.N."/>
            <person name="Grigoriev I.V."/>
            <person name="Debuchy R."/>
            <person name="Gladieux P."/>
            <person name="Hiltunen Thoren M."/>
            <person name="Johannesson H."/>
        </authorList>
    </citation>
    <scope>NUCLEOTIDE SEQUENCE</scope>
    <source>
        <strain evidence="1">CBS 508.74</strain>
    </source>
</reference>
<evidence type="ECO:0000313" key="1">
    <source>
        <dbReference type="EMBL" id="KAK4117369.1"/>
    </source>
</evidence>
<dbReference type="RefSeq" id="XP_064674939.1">
    <property type="nucleotide sequence ID" value="XM_064814071.1"/>
</dbReference>
<dbReference type="EMBL" id="MU853332">
    <property type="protein sequence ID" value="KAK4117369.1"/>
    <property type="molecule type" value="Genomic_DNA"/>
</dbReference>
<proteinExistence type="predicted"/>
<evidence type="ECO:0000313" key="2">
    <source>
        <dbReference type="Proteomes" id="UP001302812"/>
    </source>
</evidence>
<name>A0AAN6YYF5_9PEZI</name>
<dbReference type="GeneID" id="89938196"/>
<reference evidence="1" key="2">
    <citation type="submission" date="2023-05" db="EMBL/GenBank/DDBJ databases">
        <authorList>
            <consortium name="Lawrence Berkeley National Laboratory"/>
            <person name="Steindorff A."/>
            <person name="Hensen N."/>
            <person name="Bonometti L."/>
            <person name="Westerberg I."/>
            <person name="Brannstrom I.O."/>
            <person name="Guillou S."/>
            <person name="Cros-Aarteil S."/>
            <person name="Calhoun S."/>
            <person name="Haridas S."/>
            <person name="Kuo A."/>
            <person name="Mondo S."/>
            <person name="Pangilinan J."/>
            <person name="Riley R."/>
            <person name="Labutti K."/>
            <person name="Andreopoulos B."/>
            <person name="Lipzen A."/>
            <person name="Chen C."/>
            <person name="Yanf M."/>
            <person name="Daum C."/>
            <person name="Ng V."/>
            <person name="Clum A."/>
            <person name="Ohm R."/>
            <person name="Martin F."/>
            <person name="Silar P."/>
            <person name="Natvig D."/>
            <person name="Lalanne C."/>
            <person name="Gautier V."/>
            <person name="Ament-Velasquez S.L."/>
            <person name="Kruys A."/>
            <person name="Hutchinson M.I."/>
            <person name="Powell A.J."/>
            <person name="Barry K."/>
            <person name="Miller A.N."/>
            <person name="Grigoriev I.V."/>
            <person name="Debuchy R."/>
            <person name="Gladieux P."/>
            <person name="Thoren M.H."/>
            <person name="Johannesson H."/>
        </authorList>
    </citation>
    <scope>NUCLEOTIDE SEQUENCE</scope>
    <source>
        <strain evidence="1">CBS 508.74</strain>
    </source>
</reference>
<dbReference type="Proteomes" id="UP001302812">
    <property type="component" value="Unassembled WGS sequence"/>
</dbReference>
<sequence>MGGPRPARFSWLPPWHGTGVTHPLAAQIQGIWRRPCATATATRNDAPASAARN</sequence>
<protein>
    <submittedName>
        <fullName evidence="1">Uncharacterized protein</fullName>
    </submittedName>
</protein>